<dbReference type="Proteomes" id="UP001431693">
    <property type="component" value="Unassembled WGS sequence"/>
</dbReference>
<accession>A0ABT6ZKM4</accession>
<dbReference type="RefSeq" id="WP_283713982.1">
    <property type="nucleotide sequence ID" value="NZ_JASJEW010000008.1"/>
</dbReference>
<dbReference type="SUPFAM" id="SSF52833">
    <property type="entry name" value="Thioredoxin-like"/>
    <property type="match status" value="1"/>
</dbReference>
<name>A0ABT6ZKM4_9ACTN</name>
<proteinExistence type="predicted"/>
<sequence length="78" mass="8660">MTLFYLPTCPHCHKVITWIEGHGITDKFNYVDVSASDEAATELEQVSGQDSVPCLQLGDGTCLVGDTPIIEWLEKTYQ</sequence>
<dbReference type="CDD" id="cd02976">
    <property type="entry name" value="NrdH"/>
    <property type="match status" value="1"/>
</dbReference>
<dbReference type="Pfam" id="PF00462">
    <property type="entry name" value="Glutaredoxin"/>
    <property type="match status" value="1"/>
</dbReference>
<dbReference type="EMBL" id="JASJEX010000002">
    <property type="protein sequence ID" value="MDJ1129206.1"/>
    <property type="molecule type" value="Genomic_DNA"/>
</dbReference>
<evidence type="ECO:0000259" key="1">
    <source>
        <dbReference type="PROSITE" id="PS50404"/>
    </source>
</evidence>
<dbReference type="PROSITE" id="PS51354">
    <property type="entry name" value="GLUTAREDOXIN_2"/>
    <property type="match status" value="1"/>
</dbReference>
<dbReference type="InterPro" id="IPR036249">
    <property type="entry name" value="Thioredoxin-like_sf"/>
</dbReference>
<dbReference type="InterPro" id="IPR004045">
    <property type="entry name" value="Glutathione_S-Trfase_N"/>
</dbReference>
<evidence type="ECO:0000313" key="3">
    <source>
        <dbReference type="Proteomes" id="UP001431693"/>
    </source>
</evidence>
<dbReference type="Gene3D" id="3.40.30.10">
    <property type="entry name" value="Glutaredoxin"/>
    <property type="match status" value="1"/>
</dbReference>
<keyword evidence="3" id="KW-1185">Reference proteome</keyword>
<dbReference type="PROSITE" id="PS50404">
    <property type="entry name" value="GST_NTER"/>
    <property type="match status" value="1"/>
</dbReference>
<feature type="domain" description="GST N-terminal" evidence="1">
    <location>
        <begin position="1"/>
        <end position="78"/>
    </location>
</feature>
<dbReference type="InterPro" id="IPR002109">
    <property type="entry name" value="Glutaredoxin"/>
</dbReference>
<comment type="caution">
    <text evidence="2">The sequence shown here is derived from an EMBL/GenBank/DDBJ whole genome shotgun (WGS) entry which is preliminary data.</text>
</comment>
<gene>
    <name evidence="2" type="ORF">QJ043_03805</name>
</gene>
<reference evidence="2" key="1">
    <citation type="submission" date="2023-05" db="EMBL/GenBank/DDBJ databases">
        <title>[olsenella] sp. nov., isolated from a pig farm feces dump.</title>
        <authorList>
            <person name="Chang Y.-H."/>
        </authorList>
    </citation>
    <scope>NUCLEOTIDE SEQUENCE</scope>
    <source>
        <strain evidence="2">YH-ols2217</strain>
    </source>
</reference>
<evidence type="ECO:0000313" key="2">
    <source>
        <dbReference type="EMBL" id="MDJ1129206.1"/>
    </source>
</evidence>
<organism evidence="2 3">
    <name type="scientific">Kribbibacterium absianum</name>
    <dbReference type="NCBI Taxonomy" id="3044210"/>
    <lineage>
        <taxon>Bacteria</taxon>
        <taxon>Bacillati</taxon>
        <taxon>Actinomycetota</taxon>
        <taxon>Coriobacteriia</taxon>
        <taxon>Coriobacteriales</taxon>
        <taxon>Kribbibacteriaceae</taxon>
        <taxon>Kribbibacterium</taxon>
    </lineage>
</organism>
<protein>
    <submittedName>
        <fullName evidence="2">Glutaredoxin</fullName>
    </submittedName>
</protein>